<keyword evidence="4" id="KW-1185">Reference proteome</keyword>
<dbReference type="RefSeq" id="WP_161140515.1">
    <property type="nucleotide sequence ID" value="NZ_SPKJ01000030.1"/>
</dbReference>
<name>A0A964T5F5_9HYPH</name>
<feature type="chain" id="PRO_5038045004" evidence="2">
    <location>
        <begin position="25"/>
        <end position="174"/>
    </location>
</feature>
<dbReference type="EMBL" id="SPKJ01000030">
    <property type="protein sequence ID" value="MYZ48164.1"/>
    <property type="molecule type" value="Genomic_DNA"/>
</dbReference>
<proteinExistence type="predicted"/>
<evidence type="ECO:0000256" key="1">
    <source>
        <dbReference type="SAM" id="MobiDB-lite"/>
    </source>
</evidence>
<keyword evidence="2" id="KW-0732">Signal</keyword>
<comment type="caution">
    <text evidence="3">The sequence shown here is derived from an EMBL/GenBank/DDBJ whole genome shotgun (WGS) entry which is preliminary data.</text>
</comment>
<dbReference type="OrthoDB" id="8233656at2"/>
<evidence type="ECO:0000313" key="4">
    <source>
        <dbReference type="Proteomes" id="UP000773614"/>
    </source>
</evidence>
<dbReference type="AlphaFoldDB" id="A0A964T5F5"/>
<dbReference type="PROSITE" id="PS51257">
    <property type="entry name" value="PROKAR_LIPOPROTEIN"/>
    <property type="match status" value="1"/>
</dbReference>
<feature type="region of interest" description="Disordered" evidence="1">
    <location>
        <begin position="146"/>
        <end position="174"/>
    </location>
</feature>
<reference evidence="3" key="1">
    <citation type="submission" date="2019-03" db="EMBL/GenBank/DDBJ databases">
        <title>Afifella sp. nov., isolated from activated sludge.</title>
        <authorList>
            <person name="Li Q."/>
            <person name="Liu Y."/>
        </authorList>
    </citation>
    <scope>NUCLEOTIDE SEQUENCE</scope>
    <source>
        <strain evidence="3">L72</strain>
    </source>
</reference>
<gene>
    <name evidence="3" type="ORF">E4O86_10625</name>
</gene>
<evidence type="ECO:0000313" key="3">
    <source>
        <dbReference type="EMBL" id="MYZ48164.1"/>
    </source>
</evidence>
<evidence type="ECO:0000256" key="2">
    <source>
        <dbReference type="SAM" id="SignalP"/>
    </source>
</evidence>
<feature type="signal peptide" evidence="2">
    <location>
        <begin position="1"/>
        <end position="24"/>
    </location>
</feature>
<organism evidence="3 4">
    <name type="scientific">Propylenella binzhouense</name>
    <dbReference type="NCBI Taxonomy" id="2555902"/>
    <lineage>
        <taxon>Bacteria</taxon>
        <taxon>Pseudomonadati</taxon>
        <taxon>Pseudomonadota</taxon>
        <taxon>Alphaproteobacteria</taxon>
        <taxon>Hyphomicrobiales</taxon>
        <taxon>Propylenellaceae</taxon>
        <taxon>Propylenella</taxon>
    </lineage>
</organism>
<accession>A0A964T5F5</accession>
<sequence>MRARAFVRTVLRASAVALGPVLLAGCVTSRFGPVQEARTALVGLNENEMRLCAGFPSKRYEQNTLEIWSYEKTTASSVGVSLPVLPTIVGASMNVNGGGDCRMQVVFQNGKVTRIGYSGANDSISGRYAFCAPMVAECVRFAREKAGGGKGIPGPPRSPESPEAAPPGKPVAAR</sequence>
<dbReference type="Proteomes" id="UP000773614">
    <property type="component" value="Unassembled WGS sequence"/>
</dbReference>
<protein>
    <submittedName>
        <fullName evidence="3">Uncharacterized protein</fullName>
    </submittedName>
</protein>
<feature type="compositionally biased region" description="Pro residues" evidence="1">
    <location>
        <begin position="153"/>
        <end position="174"/>
    </location>
</feature>